<feature type="compositionally biased region" description="Basic and acidic residues" evidence="1">
    <location>
        <begin position="18"/>
        <end position="27"/>
    </location>
</feature>
<feature type="region of interest" description="Disordered" evidence="1">
    <location>
        <begin position="1"/>
        <end position="52"/>
    </location>
</feature>
<dbReference type="EMBL" id="CDMZ01000075">
    <property type="protein sequence ID" value="CEM06007.1"/>
    <property type="molecule type" value="Genomic_DNA"/>
</dbReference>
<dbReference type="InterPro" id="IPR001054">
    <property type="entry name" value="A/G_cyclase"/>
</dbReference>
<dbReference type="PROSITE" id="PS50125">
    <property type="entry name" value="GUANYLATE_CYCLASE_2"/>
    <property type="match status" value="1"/>
</dbReference>
<reference evidence="4" key="1">
    <citation type="submission" date="2014-11" db="EMBL/GenBank/DDBJ databases">
        <authorList>
            <person name="Otto D Thomas"/>
            <person name="Naeem Raeece"/>
        </authorList>
    </citation>
    <scope>NUCLEOTIDE SEQUENCE</scope>
</reference>
<keyword evidence="2" id="KW-0812">Transmembrane</keyword>
<keyword evidence="2" id="KW-0472">Membrane</keyword>
<name>A0A0G4F3H4_9ALVE</name>
<feature type="transmembrane region" description="Helical" evidence="2">
    <location>
        <begin position="117"/>
        <end position="139"/>
    </location>
</feature>
<protein>
    <recommendedName>
        <fullName evidence="3">Guanylate cyclase domain-containing protein</fullName>
    </recommendedName>
</protein>
<sequence length="1086" mass="120290">MAARDNSTAPKGASRVSRLQDDEKQEHQWTWVGSQTEEAQEAKERGMTVEQYRKEKERLSQIEKDGSDDEDKVTLRDKTEAFMNHGVVFGTMMIVTCFALYGDDIRLFFFNKNADQTFFALFFISFVLFAAELTVNCIIMEGYKAGFFFYLDIVATVSLIPDIEWIMTPLLTALGQSGSGGGLGNATAARAGRASRAGTRAGRIVRLVRLVRLIRVADLAQWLCPRELTEEEQEEKRKAEEQAKVNAQKGEEAAKRIEASRLGKILSEQTTRRVILGVLTVLFVIPNLQYSEVDLSAEYGLEQLTLYGASRCNAKDYANFPSFGCSMYDPPLTDVGWVTDEGWKYMLWLYSTSSLDPATALTMTSVSSTDVPRRLLWLQIPDFLNNGTMTNISSVSSSAGDWEAEGRCAGFRTEFACPWRESEMEVVAFTPSQCAKTERACQQLVSGAKFLNLDNSRLSAGLSMLTTTFIVFLLGLGSLMFSRDTQTLVIAPIEKMVGRSVGIVKQLADDPLAKPELNDEDFDDFLQEGGGKPKSDSSGQLETAMLENTILKIGGLLQVGFGQAGASVIGENMSSQSGKLDLMAHGRKVYAVYAFVEINHFAEVTECLLEEVMVFVNKIARIVHSCVHSWNGAANKNMGSTFLLVWLLHDKECFKEFRKNRRASRLDEEELRRLQTQEKNADTPGQKRRGRQGTQQRTSMTKETAAALASPAAQEALRRKSSVGTQQGGGGSAAGGQSNSKEGQNLSVPPSPNVGRAFDSLSEIGVPPSDRKDSVQARRSSFMVATAEQTEAVKAAEAQNHPLREGLGGKNDLGSVEPSDTEGMPPEFFQKKEELLRRRNETSDFALIALVKTMMEVQRAGDLQTYSRHPKIFPRFPSSYTVQVRAGLHCGWAIEGAIGSEFKIEASYLSLHVNTAARLQTATKLYGVQLLFSEQFFEYLAPSAQERSRRIDNVVLKGLHKPIGIYTFDMTPTPPPVAEGHTIGILRPPEDVTVEVLMAQGTDAIFRLDLDFVFLREFFSFDFSSNWTLGFRAFVNGDWDAAQLSFQRCLDEIPDDGPSEVMLQFIADNDHTPPVSWAGFKILTAK</sequence>
<dbReference type="Gene3D" id="3.30.70.1230">
    <property type="entry name" value="Nucleotide cyclase"/>
    <property type="match status" value="2"/>
</dbReference>
<dbReference type="InterPro" id="IPR029787">
    <property type="entry name" value="Nucleotide_cyclase"/>
</dbReference>
<proteinExistence type="predicted"/>
<dbReference type="VEuPathDB" id="CryptoDB:Cvel_14802"/>
<organism evidence="4">
    <name type="scientific">Chromera velia CCMP2878</name>
    <dbReference type="NCBI Taxonomy" id="1169474"/>
    <lineage>
        <taxon>Eukaryota</taxon>
        <taxon>Sar</taxon>
        <taxon>Alveolata</taxon>
        <taxon>Colpodellida</taxon>
        <taxon>Chromeraceae</taxon>
        <taxon>Chromera</taxon>
    </lineage>
</organism>
<evidence type="ECO:0000256" key="1">
    <source>
        <dbReference type="SAM" id="MobiDB-lite"/>
    </source>
</evidence>
<dbReference type="CDD" id="cd07302">
    <property type="entry name" value="CHD"/>
    <property type="match status" value="1"/>
</dbReference>
<dbReference type="PANTHER" id="PTHR43336:SF3">
    <property type="entry name" value="GUANYLATE CYCLASE DOMAIN-CONTAINING PROTEIN"/>
    <property type="match status" value="1"/>
</dbReference>
<gene>
    <name evidence="4" type="ORF">Cvel_14802</name>
</gene>
<evidence type="ECO:0000256" key="2">
    <source>
        <dbReference type="SAM" id="Phobius"/>
    </source>
</evidence>
<dbReference type="GO" id="GO:0009190">
    <property type="term" value="P:cyclic nucleotide biosynthetic process"/>
    <property type="evidence" value="ECO:0007669"/>
    <property type="project" value="InterPro"/>
</dbReference>
<feature type="region of interest" description="Disordered" evidence="1">
    <location>
        <begin position="666"/>
        <end position="779"/>
    </location>
</feature>
<feature type="compositionally biased region" description="Basic and acidic residues" evidence="1">
    <location>
        <begin position="666"/>
        <end position="681"/>
    </location>
</feature>
<dbReference type="SUPFAM" id="SSF55073">
    <property type="entry name" value="Nucleotide cyclase"/>
    <property type="match status" value="1"/>
</dbReference>
<dbReference type="PANTHER" id="PTHR43336">
    <property type="entry name" value="OXYGEN SENSOR HISTIDINE KINASE RESPONSE REGULATOR DEVS/DOSS"/>
    <property type="match status" value="1"/>
</dbReference>
<feature type="compositionally biased region" description="Low complexity" evidence="1">
    <location>
        <begin position="705"/>
        <end position="715"/>
    </location>
</feature>
<dbReference type="GO" id="GO:0035556">
    <property type="term" value="P:intracellular signal transduction"/>
    <property type="evidence" value="ECO:0007669"/>
    <property type="project" value="InterPro"/>
</dbReference>
<feature type="compositionally biased region" description="Basic and acidic residues" evidence="1">
    <location>
        <begin position="40"/>
        <end position="52"/>
    </location>
</feature>
<evidence type="ECO:0000259" key="3">
    <source>
        <dbReference type="PROSITE" id="PS50125"/>
    </source>
</evidence>
<dbReference type="AlphaFoldDB" id="A0A0G4F3H4"/>
<keyword evidence="2" id="KW-1133">Transmembrane helix</keyword>
<evidence type="ECO:0000313" key="4">
    <source>
        <dbReference type="EMBL" id="CEM06007.1"/>
    </source>
</evidence>
<feature type="transmembrane region" description="Helical" evidence="2">
    <location>
        <begin position="82"/>
        <end position="102"/>
    </location>
</feature>
<dbReference type="PhylomeDB" id="A0A0G4F3H4"/>
<feature type="region of interest" description="Disordered" evidence="1">
    <location>
        <begin position="797"/>
        <end position="826"/>
    </location>
</feature>
<accession>A0A0G4F3H4</accession>
<feature type="domain" description="Guanylate cyclase" evidence="3">
    <location>
        <begin position="882"/>
        <end position="920"/>
    </location>
</feature>